<dbReference type="PROSITE" id="PS00107">
    <property type="entry name" value="PROTEIN_KINASE_ATP"/>
    <property type="match status" value="1"/>
</dbReference>
<dbReference type="GO" id="GO:0005524">
    <property type="term" value="F:ATP binding"/>
    <property type="evidence" value="ECO:0007669"/>
    <property type="project" value="UniProtKB-UniRule"/>
</dbReference>
<dbReference type="Pfam" id="PF00069">
    <property type="entry name" value="Pkinase"/>
    <property type="match status" value="1"/>
</dbReference>
<dbReference type="RefSeq" id="WP_050753325.1">
    <property type="nucleotide sequence ID" value="NZ_KN050764.1"/>
</dbReference>
<evidence type="ECO:0000256" key="1">
    <source>
        <dbReference type="ARBA" id="ARBA00022527"/>
    </source>
</evidence>
<reference evidence="10" key="1">
    <citation type="submission" date="2015-07" db="EMBL/GenBank/DDBJ databases">
        <title>Near-Complete Genome Sequence of the Cellulolytic Bacterium Bacteroides (Pseudobacteroides) cellulosolvens ATCC 35603.</title>
        <authorList>
            <person name="Dassa B."/>
            <person name="Utturkar S.M."/>
            <person name="Klingeman D.M."/>
            <person name="Hurt R.A."/>
            <person name="Keller M."/>
            <person name="Xu J."/>
            <person name="Reddy Y.H.K."/>
            <person name="Borovok I."/>
            <person name="Grinberg I.R."/>
            <person name="Lamed R."/>
            <person name="Zhivin O."/>
            <person name="Bayer E.A."/>
            <person name="Brown S.D."/>
        </authorList>
    </citation>
    <scope>NUCLEOTIDE SEQUENCE [LARGE SCALE GENOMIC DNA]</scope>
    <source>
        <strain evidence="10">DSM 2933</strain>
    </source>
</reference>
<feature type="binding site" evidence="7">
    <location>
        <position position="40"/>
    </location>
    <ligand>
        <name>ATP</name>
        <dbReference type="ChEBI" id="CHEBI:30616"/>
    </ligand>
</feature>
<keyword evidence="10" id="KW-1185">Reference proteome</keyword>
<dbReference type="InterPro" id="IPR017441">
    <property type="entry name" value="Protein_kinase_ATP_BS"/>
</dbReference>
<dbReference type="SMART" id="SM00220">
    <property type="entry name" value="S_TKc"/>
    <property type="match status" value="1"/>
</dbReference>
<keyword evidence="2" id="KW-0597">Phosphoprotein</keyword>
<keyword evidence="3 9" id="KW-0808">Transferase</keyword>
<dbReference type="PATRIC" id="fig|398512.5.peg.2080"/>
<evidence type="ECO:0000256" key="6">
    <source>
        <dbReference type="ARBA" id="ARBA00022840"/>
    </source>
</evidence>
<evidence type="ECO:0000256" key="4">
    <source>
        <dbReference type="ARBA" id="ARBA00022741"/>
    </source>
</evidence>
<evidence type="ECO:0000256" key="5">
    <source>
        <dbReference type="ARBA" id="ARBA00022777"/>
    </source>
</evidence>
<comment type="caution">
    <text evidence="9">The sequence shown here is derived from an EMBL/GenBank/DDBJ whole genome shotgun (WGS) entry which is preliminary data.</text>
</comment>
<evidence type="ECO:0000256" key="3">
    <source>
        <dbReference type="ARBA" id="ARBA00022679"/>
    </source>
</evidence>
<dbReference type="eggNOG" id="COG0515">
    <property type="taxonomic scope" value="Bacteria"/>
</dbReference>
<dbReference type="CDD" id="cd14014">
    <property type="entry name" value="STKc_PknB_like"/>
    <property type="match status" value="1"/>
</dbReference>
<dbReference type="EMBL" id="LGTC01000001">
    <property type="protein sequence ID" value="KNY26733.1"/>
    <property type="molecule type" value="Genomic_DNA"/>
</dbReference>
<evidence type="ECO:0000313" key="10">
    <source>
        <dbReference type="Proteomes" id="UP000036923"/>
    </source>
</evidence>
<dbReference type="PROSITE" id="PS00108">
    <property type="entry name" value="PROTEIN_KINASE_ST"/>
    <property type="match status" value="1"/>
</dbReference>
<dbReference type="Proteomes" id="UP000036923">
    <property type="component" value="Unassembled WGS sequence"/>
</dbReference>
<keyword evidence="5 9" id="KW-0418">Kinase</keyword>
<dbReference type="OrthoDB" id="9788659at2"/>
<feature type="domain" description="Protein kinase" evidence="8">
    <location>
        <begin position="11"/>
        <end position="256"/>
    </location>
</feature>
<dbReference type="GO" id="GO:0004683">
    <property type="term" value="F:calcium/calmodulin-dependent protein kinase activity"/>
    <property type="evidence" value="ECO:0007669"/>
    <property type="project" value="UniProtKB-EC"/>
</dbReference>
<sequence length="554" mass="63182">MNYNGLFDGKYRILKPLGQGGMSTVYLAENVKLGTLWAIKEINKNSKIDILVEPNILKRLNHPALPRIFDIIEDDDNIYIIVDYIEGTSLDVELAKGGKYSEDRVISYALEICDVLQYLHSQKPNPIIYRDMKPGNIILSKDGAIKLIDFGIAREYKEENSFDTVYIGTRGYAAPEQYGTGQTNERTDIYSLGVTLYHLVTGKSPNDPPYEIKSIRLFDSDLSEELDRIISKCTRQDPEERYLNVAVLVNDLKKVYAKGNKVNNIDAMNSRKDYARHSPVSFKKLILNVLGNSEFAAESAYAITNFTNFKVIVVNLDFTTSSLDLNLNLVPKLDKYLSARNENFGFNMIKESMERNMFTQDILEKACIRTGDLNNIYVLTDPYDISNYEKYKDLDVEKLMEYAYRCFDITIVCLNGSIHDLYGKAAIMKSDFNIISATANIDVIRDFEGYFLYMKEKHGVSGDNIRLIAFDYKKECNLPENILNSFFGGNKYIGSISYQQDREKYRNINSFYAKNAVEKQSNEYLNILSHFNIIPKKTFGSKIGSIVGSIFGRG</sequence>
<protein>
    <submittedName>
        <fullName evidence="9">Serine/threonine protein kinase</fullName>
        <ecNumber evidence="9">2.7.11.17</ecNumber>
    </submittedName>
</protein>
<evidence type="ECO:0000256" key="7">
    <source>
        <dbReference type="PROSITE-ProRule" id="PRU10141"/>
    </source>
</evidence>
<name>A0A0L6JLU7_9FIRM</name>
<dbReference type="InterPro" id="IPR027417">
    <property type="entry name" value="P-loop_NTPase"/>
</dbReference>
<keyword evidence="1 9" id="KW-0723">Serine/threonine-protein kinase</keyword>
<dbReference type="InterPro" id="IPR008271">
    <property type="entry name" value="Ser/Thr_kinase_AS"/>
</dbReference>
<dbReference type="STRING" id="398512.Bccel_1998"/>
<evidence type="ECO:0000259" key="8">
    <source>
        <dbReference type="PROSITE" id="PS50011"/>
    </source>
</evidence>
<dbReference type="AlphaFoldDB" id="A0A0L6JLU7"/>
<proteinExistence type="predicted"/>
<accession>A0A0L6JLU7</accession>
<keyword evidence="6 7" id="KW-0067">ATP-binding</keyword>
<evidence type="ECO:0000256" key="2">
    <source>
        <dbReference type="ARBA" id="ARBA00022553"/>
    </source>
</evidence>
<dbReference type="SUPFAM" id="SSF56112">
    <property type="entry name" value="Protein kinase-like (PK-like)"/>
    <property type="match status" value="1"/>
</dbReference>
<dbReference type="Gene3D" id="1.10.510.10">
    <property type="entry name" value="Transferase(Phosphotransferase) domain 1"/>
    <property type="match status" value="1"/>
</dbReference>
<organism evidence="9 10">
    <name type="scientific">Pseudobacteroides cellulosolvens ATCC 35603 = DSM 2933</name>
    <dbReference type="NCBI Taxonomy" id="398512"/>
    <lineage>
        <taxon>Bacteria</taxon>
        <taxon>Bacillati</taxon>
        <taxon>Bacillota</taxon>
        <taxon>Clostridia</taxon>
        <taxon>Eubacteriales</taxon>
        <taxon>Oscillospiraceae</taxon>
        <taxon>Pseudobacteroides</taxon>
    </lineage>
</organism>
<gene>
    <name evidence="9" type="ORF">Bccel_1998</name>
</gene>
<dbReference type="InterPro" id="IPR000719">
    <property type="entry name" value="Prot_kinase_dom"/>
</dbReference>
<dbReference type="EC" id="2.7.11.17" evidence="9"/>
<dbReference type="InterPro" id="IPR011009">
    <property type="entry name" value="Kinase-like_dom_sf"/>
</dbReference>
<dbReference type="PANTHER" id="PTHR24351">
    <property type="entry name" value="RIBOSOMAL PROTEIN S6 KINASE"/>
    <property type="match status" value="1"/>
</dbReference>
<evidence type="ECO:0000313" key="9">
    <source>
        <dbReference type="EMBL" id="KNY26733.1"/>
    </source>
</evidence>
<dbReference type="Gene3D" id="3.40.50.300">
    <property type="entry name" value="P-loop containing nucleotide triphosphate hydrolases"/>
    <property type="match status" value="1"/>
</dbReference>
<dbReference type="PROSITE" id="PS50011">
    <property type="entry name" value="PROTEIN_KINASE_DOM"/>
    <property type="match status" value="1"/>
</dbReference>
<keyword evidence="4 7" id="KW-0547">Nucleotide-binding</keyword>